<organism evidence="2">
    <name type="scientific">Trichuris suis</name>
    <name type="common">pig whipworm</name>
    <dbReference type="NCBI Taxonomy" id="68888"/>
    <lineage>
        <taxon>Eukaryota</taxon>
        <taxon>Metazoa</taxon>
        <taxon>Ecdysozoa</taxon>
        <taxon>Nematoda</taxon>
        <taxon>Enoplea</taxon>
        <taxon>Dorylaimia</taxon>
        <taxon>Trichinellida</taxon>
        <taxon>Trichuridae</taxon>
        <taxon>Trichuris</taxon>
    </lineage>
</organism>
<dbReference type="Proteomes" id="UP000030758">
    <property type="component" value="Unassembled WGS sequence"/>
</dbReference>
<dbReference type="SUPFAM" id="SSF53850">
    <property type="entry name" value="Periplasmic binding protein-like II"/>
    <property type="match status" value="1"/>
</dbReference>
<accession>A0A085N6U6</accession>
<keyword evidence="1" id="KW-1133">Transmembrane helix</keyword>
<name>A0A085N6U6_9BILA</name>
<dbReference type="EMBL" id="KL367543">
    <property type="protein sequence ID" value="KFD65192.1"/>
    <property type="molecule type" value="Genomic_DNA"/>
</dbReference>
<protein>
    <recommendedName>
        <fullName evidence="3">Ionotropic glutamate receptor C-terminal domain-containing protein</fullName>
    </recommendedName>
</protein>
<dbReference type="AlphaFoldDB" id="A0A085N6U6"/>
<feature type="transmembrane region" description="Helical" evidence="1">
    <location>
        <begin position="386"/>
        <end position="409"/>
    </location>
</feature>
<evidence type="ECO:0000313" key="2">
    <source>
        <dbReference type="EMBL" id="KFD65192.1"/>
    </source>
</evidence>
<sequence length="428" mass="49238">MNSSVIRVGVSSWDQMHPECVDMLKDKTRCRPGPELDILQLAAMMSNLTITFVHSAEKGCGLSRDSGASWTSLMGMLSRNEIDVTGNICYLMKERLSSFGASRPVWYSYQAFLIKKLEPPSVRFKAQAPFDLRAWLVIISCVVACAVVEAARELPDKGATLSIRNGISITWQTFMLFAKPPKEVIWTFSTFFFTLLKIYYTTYVLASLLYPAGVQRPFNNIVELADLLESGEYRLLHYHPAKYLRFEFCPPETCLQLTRAIQSKGIYYVNDSSPHRLLQSLIDNNNLVLISTEITLEFYLSKFPQRDKLWLIRDNIFLQMNSYFWRLDFPLRRTLDQALTTIGSYKMNVLNRYADSALTKSNKHPQVRAHVSLYTPLRADHGKNLFIQYSAAVAISVAVFVMELLFAFIQKWLKYWTRKRADCIDLTR</sequence>
<dbReference type="Gene3D" id="3.40.190.10">
    <property type="entry name" value="Periplasmic binding protein-like II"/>
    <property type="match status" value="1"/>
</dbReference>
<feature type="transmembrane region" description="Helical" evidence="1">
    <location>
        <begin position="184"/>
        <end position="210"/>
    </location>
</feature>
<reference evidence="2" key="1">
    <citation type="journal article" date="2014" name="Nat. Genet.">
        <title>Genome and transcriptome of the porcine whipworm Trichuris suis.</title>
        <authorList>
            <person name="Jex A.R."/>
            <person name="Nejsum P."/>
            <person name="Schwarz E.M."/>
            <person name="Hu L."/>
            <person name="Young N.D."/>
            <person name="Hall R.S."/>
            <person name="Korhonen P.K."/>
            <person name="Liao S."/>
            <person name="Thamsborg S."/>
            <person name="Xia J."/>
            <person name="Xu P."/>
            <person name="Wang S."/>
            <person name="Scheerlinck J.P."/>
            <person name="Hofmann A."/>
            <person name="Sternberg P.W."/>
            <person name="Wang J."/>
            <person name="Gasser R.B."/>
        </authorList>
    </citation>
    <scope>NUCLEOTIDE SEQUENCE [LARGE SCALE GENOMIC DNA]</scope>
    <source>
        <strain evidence="2">DCEP-RM93F</strain>
    </source>
</reference>
<keyword evidence="1" id="KW-0812">Transmembrane</keyword>
<dbReference type="InterPro" id="IPR040128">
    <property type="entry name" value="T25E4.2-like"/>
</dbReference>
<gene>
    <name evidence="2" type="ORF">M514_07008</name>
</gene>
<evidence type="ECO:0008006" key="3">
    <source>
        <dbReference type="Google" id="ProtNLM"/>
    </source>
</evidence>
<dbReference type="PANTHER" id="PTHR22714:SF2">
    <property type="entry name" value="IONOTROPIC GLUTAMATE RECEPTOR L-GLUTAMATE AND GLYCINE-BINDING DOMAIN-CONTAINING PROTEIN"/>
    <property type="match status" value="1"/>
</dbReference>
<proteinExistence type="predicted"/>
<evidence type="ECO:0000256" key="1">
    <source>
        <dbReference type="SAM" id="Phobius"/>
    </source>
</evidence>
<dbReference type="PANTHER" id="PTHR22714">
    <property type="entry name" value="PROTEIN CBG02446-RELATED"/>
    <property type="match status" value="1"/>
</dbReference>
<keyword evidence="1" id="KW-0472">Membrane</keyword>